<sequence length="66" mass="8002">MGNKECEERWRRDLSVSTTFQYRLREVTRSNYYFSPLTKNTKKREKETSIQPLQQKSESRDDVRAV</sequence>
<dbReference type="Proteomes" id="UP000823674">
    <property type="component" value="Chromosome A05"/>
</dbReference>
<organism evidence="2 3">
    <name type="scientific">Brassica rapa subsp. trilocularis</name>
    <dbReference type="NCBI Taxonomy" id="1813537"/>
    <lineage>
        <taxon>Eukaryota</taxon>
        <taxon>Viridiplantae</taxon>
        <taxon>Streptophyta</taxon>
        <taxon>Embryophyta</taxon>
        <taxon>Tracheophyta</taxon>
        <taxon>Spermatophyta</taxon>
        <taxon>Magnoliopsida</taxon>
        <taxon>eudicotyledons</taxon>
        <taxon>Gunneridae</taxon>
        <taxon>Pentapetalae</taxon>
        <taxon>rosids</taxon>
        <taxon>malvids</taxon>
        <taxon>Brassicales</taxon>
        <taxon>Brassicaceae</taxon>
        <taxon>Brassiceae</taxon>
        <taxon>Brassica</taxon>
    </lineage>
</organism>
<name>A0ABQ7MJW7_BRACM</name>
<feature type="compositionally biased region" description="Basic and acidic residues" evidence="1">
    <location>
        <begin position="57"/>
        <end position="66"/>
    </location>
</feature>
<proteinExistence type="predicted"/>
<keyword evidence="3" id="KW-1185">Reference proteome</keyword>
<dbReference type="EMBL" id="JADBGQ010000005">
    <property type="protein sequence ID" value="KAG5398186.1"/>
    <property type="molecule type" value="Genomic_DNA"/>
</dbReference>
<evidence type="ECO:0000256" key="1">
    <source>
        <dbReference type="SAM" id="MobiDB-lite"/>
    </source>
</evidence>
<protein>
    <submittedName>
        <fullName evidence="2">Uncharacterized protein</fullName>
    </submittedName>
</protein>
<evidence type="ECO:0000313" key="2">
    <source>
        <dbReference type="EMBL" id="KAG5398186.1"/>
    </source>
</evidence>
<gene>
    <name evidence="2" type="primary">A05g508140.1_BraROA</name>
    <name evidence="2" type="ORF">IGI04_020000</name>
</gene>
<feature type="region of interest" description="Disordered" evidence="1">
    <location>
        <begin position="40"/>
        <end position="66"/>
    </location>
</feature>
<accession>A0ABQ7MJW7</accession>
<evidence type="ECO:0000313" key="3">
    <source>
        <dbReference type="Proteomes" id="UP000823674"/>
    </source>
</evidence>
<reference evidence="2 3" key="1">
    <citation type="submission" date="2021-03" db="EMBL/GenBank/DDBJ databases">
        <authorList>
            <person name="King G.J."/>
            <person name="Bancroft I."/>
            <person name="Baten A."/>
            <person name="Bloomfield J."/>
            <person name="Borpatragohain P."/>
            <person name="He Z."/>
            <person name="Irish N."/>
            <person name="Irwin J."/>
            <person name="Liu K."/>
            <person name="Mauleon R.P."/>
            <person name="Moore J."/>
            <person name="Morris R."/>
            <person name="Ostergaard L."/>
            <person name="Wang B."/>
            <person name="Wells R."/>
        </authorList>
    </citation>
    <scope>NUCLEOTIDE SEQUENCE [LARGE SCALE GENOMIC DNA]</scope>
    <source>
        <strain evidence="2">R-o-18</strain>
        <tissue evidence="2">Leaf</tissue>
    </source>
</reference>
<comment type="caution">
    <text evidence="2">The sequence shown here is derived from an EMBL/GenBank/DDBJ whole genome shotgun (WGS) entry which is preliminary data.</text>
</comment>